<dbReference type="InterPro" id="IPR015421">
    <property type="entry name" value="PyrdxlP-dep_Trfase_major"/>
</dbReference>
<dbReference type="Pfam" id="PF01053">
    <property type="entry name" value="Cys_Met_Meta_PP"/>
    <property type="match status" value="1"/>
</dbReference>
<evidence type="ECO:0000256" key="4">
    <source>
        <dbReference type="ARBA" id="ARBA00022898"/>
    </source>
</evidence>
<dbReference type="SUPFAM" id="SSF53383">
    <property type="entry name" value="PLP-dependent transferases"/>
    <property type="match status" value="1"/>
</dbReference>
<dbReference type="CDD" id="cd00614">
    <property type="entry name" value="CGS_like"/>
    <property type="match status" value="1"/>
</dbReference>
<evidence type="ECO:0000256" key="3">
    <source>
        <dbReference type="ARBA" id="ARBA00022679"/>
    </source>
</evidence>
<sequence>MPDHRYGLESLCLHAGQQPDPVTGARAVPIHQTTSFVFDSPEHAAALFNLQTFGNVYSRISNPTVAVFEERMAALEGGRAALATSSGLAAQMTALLTLCQAGDEIVAARTLYGGSYSQLDVSLRRLGINTRFVDPSDPANFRAAISERTKAVYGETIGNPSLNVFDIAGVASVCREAGVPLVIDNTLASPYLCRPIEHGADIVVHSATKFIGGHGTTMGGVMIESGTFPWDNGRFPQMTEPSDGYHGVRFFETFGNFGFSMKARMETLRTFGQALSPFNAFMLLQGLETLHVRMDRHVANARAVAEFLAEHPGVAWVNYPGLQASPDYALARRYLPKGAGAVLSFGIRGGQPAGERFIAALQMFSHLANIGDARSLVIHPASTTHRQLSEDEQRAAGVPPDMVRLSIGIESLEDIFWDLDQALAKAAG</sequence>
<keyword evidence="3" id="KW-0808">Transferase</keyword>
<comment type="similarity">
    <text evidence="2 5">Belongs to the trans-sulfuration enzymes family.</text>
</comment>
<proteinExistence type="inferred from homology"/>
<keyword evidence="4 5" id="KW-0663">Pyridoxal phosphate</keyword>
<protein>
    <submittedName>
        <fullName evidence="6">O-acetylhomoserine aminocarboxypropyltransferase/cysteine synthase</fullName>
    </submittedName>
</protein>
<keyword evidence="7" id="KW-1185">Reference proteome</keyword>
<dbReference type="Proteomes" id="UP000603602">
    <property type="component" value="Unassembled WGS sequence"/>
</dbReference>
<dbReference type="PIRSF" id="PIRSF001434">
    <property type="entry name" value="CGS"/>
    <property type="match status" value="1"/>
</dbReference>
<gene>
    <name evidence="6" type="ORF">IFO67_11555</name>
</gene>
<dbReference type="InterPro" id="IPR006235">
    <property type="entry name" value="OAc-hSer/O-AcSer_sulfhydrylase"/>
</dbReference>
<dbReference type="InterPro" id="IPR015422">
    <property type="entry name" value="PyrdxlP-dep_Trfase_small"/>
</dbReference>
<evidence type="ECO:0000256" key="2">
    <source>
        <dbReference type="ARBA" id="ARBA00009077"/>
    </source>
</evidence>
<organism evidence="6 7">
    <name type="scientific">Thauera sedimentorum</name>
    <dbReference type="NCBI Taxonomy" id="2767595"/>
    <lineage>
        <taxon>Bacteria</taxon>
        <taxon>Pseudomonadati</taxon>
        <taxon>Pseudomonadota</taxon>
        <taxon>Betaproteobacteria</taxon>
        <taxon>Rhodocyclales</taxon>
        <taxon>Zoogloeaceae</taxon>
        <taxon>Thauera</taxon>
    </lineage>
</organism>
<dbReference type="PANTHER" id="PTHR43797">
    <property type="entry name" value="HOMOCYSTEINE/CYSTEINE SYNTHASE"/>
    <property type="match status" value="1"/>
</dbReference>
<dbReference type="PROSITE" id="PS00868">
    <property type="entry name" value="CYS_MET_METAB_PP"/>
    <property type="match status" value="1"/>
</dbReference>
<dbReference type="InterPro" id="IPR015424">
    <property type="entry name" value="PyrdxlP-dep_Trfase"/>
</dbReference>
<evidence type="ECO:0000313" key="7">
    <source>
        <dbReference type="Proteomes" id="UP000603602"/>
    </source>
</evidence>
<dbReference type="RefSeq" id="WP_187718351.1">
    <property type="nucleotide sequence ID" value="NZ_JACTAH010000002.1"/>
</dbReference>
<dbReference type="InterPro" id="IPR054542">
    <property type="entry name" value="Cys_met_metab_PP"/>
</dbReference>
<name>A0ABR9BAZ5_9RHOO</name>
<dbReference type="InterPro" id="IPR000277">
    <property type="entry name" value="Cys/Met-Metab_PyrdxlP-dep_enz"/>
</dbReference>
<reference evidence="7" key="1">
    <citation type="submission" date="2023-07" db="EMBL/GenBank/DDBJ databases">
        <title>Thauera sp. CAU 1555 isolated from sand of Yaerae Beach.</title>
        <authorList>
            <person name="Kim W."/>
        </authorList>
    </citation>
    <scope>NUCLEOTIDE SEQUENCE [LARGE SCALE GENOMIC DNA]</scope>
    <source>
        <strain evidence="7">CAU 1555</strain>
    </source>
</reference>
<accession>A0ABR9BAZ5</accession>
<dbReference type="PANTHER" id="PTHR43797:SF2">
    <property type="entry name" value="HOMOCYSTEINE_CYSTEINE SYNTHASE"/>
    <property type="match status" value="1"/>
</dbReference>
<dbReference type="EMBL" id="JACYTO010000002">
    <property type="protein sequence ID" value="MBD8503521.1"/>
    <property type="molecule type" value="Genomic_DNA"/>
</dbReference>
<dbReference type="Gene3D" id="3.40.640.10">
    <property type="entry name" value="Type I PLP-dependent aspartate aminotransferase-like (Major domain)"/>
    <property type="match status" value="1"/>
</dbReference>
<evidence type="ECO:0000256" key="5">
    <source>
        <dbReference type="RuleBase" id="RU362118"/>
    </source>
</evidence>
<comment type="cofactor">
    <cofactor evidence="1 5">
        <name>pyridoxal 5'-phosphate</name>
        <dbReference type="ChEBI" id="CHEBI:597326"/>
    </cofactor>
</comment>
<comment type="caution">
    <text evidence="6">The sequence shown here is derived from an EMBL/GenBank/DDBJ whole genome shotgun (WGS) entry which is preliminary data.</text>
</comment>
<dbReference type="NCBIfam" id="TIGR01326">
    <property type="entry name" value="OAH_OAS_sulfhy"/>
    <property type="match status" value="1"/>
</dbReference>
<evidence type="ECO:0000256" key="1">
    <source>
        <dbReference type="ARBA" id="ARBA00001933"/>
    </source>
</evidence>
<evidence type="ECO:0000313" key="6">
    <source>
        <dbReference type="EMBL" id="MBD8503521.1"/>
    </source>
</evidence>
<dbReference type="Gene3D" id="3.90.1150.10">
    <property type="entry name" value="Aspartate Aminotransferase, domain 1"/>
    <property type="match status" value="1"/>
</dbReference>